<keyword evidence="1" id="KW-0812">Transmembrane</keyword>
<dbReference type="AlphaFoldDB" id="A0A6P4DXR2"/>
<feature type="transmembrane region" description="Helical" evidence="1">
    <location>
        <begin position="62"/>
        <end position="83"/>
    </location>
</feature>
<dbReference type="GeneID" id="108038098"/>
<evidence type="ECO:0000256" key="1">
    <source>
        <dbReference type="SAM" id="Phobius"/>
    </source>
</evidence>
<accession>A0A6P4DXR2</accession>
<dbReference type="RefSeq" id="XP_016970302.1">
    <property type="nucleotide sequence ID" value="XM_017114813.1"/>
</dbReference>
<keyword evidence="1" id="KW-1133">Transmembrane helix</keyword>
<protein>
    <submittedName>
        <fullName evidence="2">LOW QUALITY PROTEIN: uncharacterized protein LOC108038098</fullName>
    </submittedName>
</protein>
<gene>
    <name evidence="2" type="primary">LOC108038098</name>
</gene>
<name>A0A6P4DXR2_DRORH</name>
<evidence type="ECO:0000313" key="2">
    <source>
        <dbReference type="RefSeq" id="XP_016970302.1"/>
    </source>
</evidence>
<reference evidence="2" key="1">
    <citation type="submission" date="2025-08" db="UniProtKB">
        <authorList>
            <consortium name="RefSeq"/>
        </authorList>
    </citation>
    <scope>IDENTIFICATION</scope>
</reference>
<proteinExistence type="predicted"/>
<keyword evidence="1" id="KW-0472">Membrane</keyword>
<dbReference type="RefSeq" id="XP_016970302.2">
    <property type="nucleotide sequence ID" value="XM_017114813.2"/>
</dbReference>
<sequence>MDWFERICAESRSKFFTTQQAINNKIQQKSSDDLMSADECYSFIKKSIKPREIIGQEDLWKIPILLVCFGCILVILMAFCFVFQCL</sequence>
<organism evidence="2">
    <name type="scientific">Drosophila rhopaloa</name>
    <name type="common">Fruit fly</name>
    <dbReference type="NCBI Taxonomy" id="1041015"/>
    <lineage>
        <taxon>Eukaryota</taxon>
        <taxon>Metazoa</taxon>
        <taxon>Ecdysozoa</taxon>
        <taxon>Arthropoda</taxon>
        <taxon>Hexapoda</taxon>
        <taxon>Insecta</taxon>
        <taxon>Pterygota</taxon>
        <taxon>Neoptera</taxon>
        <taxon>Endopterygota</taxon>
        <taxon>Diptera</taxon>
        <taxon>Brachycera</taxon>
        <taxon>Muscomorpha</taxon>
        <taxon>Ephydroidea</taxon>
        <taxon>Drosophilidae</taxon>
        <taxon>Drosophila</taxon>
        <taxon>Sophophora</taxon>
    </lineage>
</organism>
<dbReference type="OrthoDB" id="7851253at2759"/>